<dbReference type="AlphaFoldDB" id="A0A218P282"/>
<dbReference type="KEGG" id="tce:A3L02_05315"/>
<feature type="domain" description="Bacterial Ig-like" evidence="1">
    <location>
        <begin position="37"/>
        <end position="137"/>
    </location>
</feature>
<evidence type="ECO:0000259" key="1">
    <source>
        <dbReference type="Pfam" id="PF20251"/>
    </source>
</evidence>
<dbReference type="GeneID" id="33324155"/>
<organism evidence="2 3">
    <name type="scientific">Thermococcus celer Vu 13 = JCM 8558</name>
    <dbReference type="NCBI Taxonomy" id="1293037"/>
    <lineage>
        <taxon>Archaea</taxon>
        <taxon>Methanobacteriati</taxon>
        <taxon>Methanobacteriota</taxon>
        <taxon>Thermococci</taxon>
        <taxon>Thermococcales</taxon>
        <taxon>Thermococcaceae</taxon>
        <taxon>Thermococcus</taxon>
    </lineage>
</organism>
<evidence type="ECO:0000313" key="2">
    <source>
        <dbReference type="EMBL" id="ASI99023.1"/>
    </source>
</evidence>
<gene>
    <name evidence="2" type="ORF">A3L02_05315</name>
</gene>
<protein>
    <recommendedName>
        <fullName evidence="1">Bacterial Ig-like domain-containing protein</fullName>
    </recommendedName>
</protein>
<sequence length="149" mass="16497">MRRIIPVLLIVLLVPLGYYMASSGGNGSKGSQNLQDSEGIVLELGKSVYSTKDVMTLTVVNNAKTNVTTGYHFRLYKLENGEWKELKLDLMFVEIAVVIKPGGSWEQRIDLSRLNLEPGHYRITKRVSLDSPAGNAISKEVGAEFDVRA</sequence>
<dbReference type="EMBL" id="CP014854">
    <property type="protein sequence ID" value="ASI99023.1"/>
    <property type="molecule type" value="Genomic_DNA"/>
</dbReference>
<dbReference type="InterPro" id="IPR046878">
    <property type="entry name" value="Big_14"/>
</dbReference>
<name>A0A218P282_THECE</name>
<evidence type="ECO:0000313" key="3">
    <source>
        <dbReference type="Proteomes" id="UP000197156"/>
    </source>
</evidence>
<dbReference type="Proteomes" id="UP000197156">
    <property type="component" value="Chromosome"/>
</dbReference>
<reference evidence="2 3" key="1">
    <citation type="submission" date="2016-03" db="EMBL/GenBank/DDBJ databases">
        <title>Complete genome sequence of Thermococcus celer.</title>
        <authorList>
            <person name="Oger P.M."/>
        </authorList>
    </citation>
    <scope>NUCLEOTIDE SEQUENCE [LARGE SCALE GENOMIC DNA]</scope>
    <source>
        <strain evidence="2 3">Vu 13</strain>
    </source>
</reference>
<keyword evidence="3" id="KW-1185">Reference proteome</keyword>
<dbReference type="OrthoDB" id="100843at2157"/>
<accession>A0A218P282</accession>
<dbReference type="Pfam" id="PF20251">
    <property type="entry name" value="Big_14"/>
    <property type="match status" value="1"/>
</dbReference>
<proteinExistence type="predicted"/>
<dbReference type="RefSeq" id="WP_054834159.1">
    <property type="nucleotide sequence ID" value="NZ_CP014854.1"/>
</dbReference>